<feature type="compositionally biased region" description="Basic and acidic residues" evidence="6">
    <location>
        <begin position="213"/>
        <end position="222"/>
    </location>
</feature>
<dbReference type="GO" id="GO:0004525">
    <property type="term" value="F:ribonuclease III activity"/>
    <property type="evidence" value="ECO:0007669"/>
    <property type="project" value="InterPro"/>
</dbReference>
<evidence type="ECO:0000256" key="3">
    <source>
        <dbReference type="ARBA" id="ARBA00022801"/>
    </source>
</evidence>
<evidence type="ECO:0000256" key="6">
    <source>
        <dbReference type="SAM" id="MobiDB-lite"/>
    </source>
</evidence>
<dbReference type="GO" id="GO:0031054">
    <property type="term" value="P:pre-miRNA processing"/>
    <property type="evidence" value="ECO:0007669"/>
    <property type="project" value="InterPro"/>
</dbReference>
<feature type="compositionally biased region" description="Basic and acidic residues" evidence="6">
    <location>
        <begin position="133"/>
        <end position="162"/>
    </location>
</feature>
<dbReference type="CDD" id="cd19877">
    <property type="entry name" value="DSRM_RNAse_III_meta_like"/>
    <property type="match status" value="1"/>
</dbReference>
<keyword evidence="1" id="KW-0540">Nuclease</keyword>
<keyword evidence="2" id="KW-0255">Endonuclease</keyword>
<dbReference type="AlphaFoldDB" id="A0A4U8V9W3"/>
<dbReference type="PROSITE" id="PS50142">
    <property type="entry name" value="RNASE_3_2"/>
    <property type="match status" value="1"/>
</dbReference>
<dbReference type="STRING" id="34508.A0A4U8V9W3"/>
<sequence>MSIRWKERADLVESFIGALYVDRGLEYCKTFCKVCFFPRLKYFIESQRWNDPKSQLQQNCIALRDGKNEPEIPEYRVIAIEGPTNTRLYRVGVYFRAVRLADGVGHTVHLAQMNAAENALKQHADMWPSMSTKKTEKKASHNNWERASYRREGNSAKYERSSNRQGGGNDYRNDLSGQDYRKVPDGRESRRNSQNSDAPRSTFNAPYMQQNRRPYDNGQEKPHRSRNGQQYDDRSNQNDLRNGRNHHAPSYQNEPSRFGPTRHRHDHEFRKPYDRPQHDFRHFTNDRRPHNESQNTSYGRDQNKGEAYSGVRSRYYESQSERPPYRPSGSQKDSNPVYQRNAQPYRQQNNEQNSCRQPTWQDSQNKPH</sequence>
<dbReference type="PANTHER" id="PTHR11207:SF0">
    <property type="entry name" value="RIBONUCLEASE 3"/>
    <property type="match status" value="1"/>
</dbReference>
<reference evidence="9" key="1">
    <citation type="submission" date="2013-11" db="EMBL/GenBank/DDBJ databases">
        <authorList>
            <person name="Sternberg P."/>
            <person name="Dillman A."/>
            <person name="Macchietto M."/>
        </authorList>
    </citation>
    <scope>NUCLEOTIDE SEQUENCE</scope>
    <source>
        <strain evidence="9">ALL</strain>
    </source>
</reference>
<evidence type="ECO:0008006" key="10">
    <source>
        <dbReference type="Google" id="ProtNLM"/>
    </source>
</evidence>
<evidence type="ECO:0000313" key="9">
    <source>
        <dbReference type="EMBL" id="TMS39898.1"/>
    </source>
</evidence>
<organism evidence="9">
    <name type="scientific">Steinernema carpocapsae</name>
    <name type="common">Entomopathogenic nematode</name>
    <dbReference type="NCBI Taxonomy" id="34508"/>
    <lineage>
        <taxon>Eukaryota</taxon>
        <taxon>Metazoa</taxon>
        <taxon>Ecdysozoa</taxon>
        <taxon>Nematoda</taxon>
        <taxon>Chromadorea</taxon>
        <taxon>Rhabditida</taxon>
        <taxon>Tylenchina</taxon>
        <taxon>Panagrolaimomorpha</taxon>
        <taxon>Strongyloidoidea</taxon>
        <taxon>Steinernematidae</taxon>
        <taxon>Steinernema</taxon>
    </lineage>
</organism>
<keyword evidence="3" id="KW-0378">Hydrolase</keyword>
<dbReference type="PROSITE" id="PS50137">
    <property type="entry name" value="DS_RBD"/>
    <property type="match status" value="1"/>
</dbReference>
<dbReference type="GO" id="GO:0031053">
    <property type="term" value="P:primary miRNA processing"/>
    <property type="evidence" value="ECO:0007669"/>
    <property type="project" value="TreeGrafter"/>
</dbReference>
<feature type="domain" description="RNase III" evidence="8">
    <location>
        <begin position="9"/>
        <end position="24"/>
    </location>
</feature>
<feature type="compositionally biased region" description="Polar residues" evidence="6">
    <location>
        <begin position="328"/>
        <end position="368"/>
    </location>
</feature>
<evidence type="ECO:0000256" key="1">
    <source>
        <dbReference type="ARBA" id="ARBA00022722"/>
    </source>
</evidence>
<reference evidence="9" key="3">
    <citation type="journal article" date="2019" name="G3 (Bethesda)">
        <title>Hybrid Assembly of the Genome of the Entomopathogenic Nematode Steinernema carpocapsae Identifies the X-Chromosome.</title>
        <authorList>
            <person name="Serra L."/>
            <person name="Macchietto M."/>
            <person name="Macias-Munoz A."/>
            <person name="McGill C.J."/>
            <person name="Rodriguez I.M."/>
            <person name="Rodriguez B."/>
            <person name="Murad R."/>
            <person name="Mortazavi A."/>
        </authorList>
    </citation>
    <scope>NUCLEOTIDE SEQUENCE [LARGE SCALE GENOMIC DNA]</scope>
    <source>
        <strain evidence="9">ALL</strain>
    </source>
</reference>
<feature type="region of interest" description="Disordered" evidence="6">
    <location>
        <begin position="130"/>
        <end position="368"/>
    </location>
</feature>
<gene>
    <name evidence="9" type="ORF">L596_006354</name>
</gene>
<dbReference type="InterPro" id="IPR044442">
    <property type="entry name" value="RNAse_III_DSRM__animal"/>
</dbReference>
<name>A0A4U8V9W3_STECR</name>
<dbReference type="EMBL" id="AZBU02000001">
    <property type="protein sequence ID" value="TMS39898.1"/>
    <property type="molecule type" value="Genomic_DNA"/>
</dbReference>
<dbReference type="PANTHER" id="PTHR11207">
    <property type="entry name" value="RIBONUCLEASE III"/>
    <property type="match status" value="1"/>
</dbReference>
<protein>
    <recommendedName>
        <fullName evidence="10">RNase III domain-containing protein</fullName>
    </recommendedName>
</protein>
<dbReference type="InterPro" id="IPR000999">
    <property type="entry name" value="RNase_III_dom"/>
</dbReference>
<dbReference type="InterPro" id="IPR014720">
    <property type="entry name" value="dsRBD_dom"/>
</dbReference>
<dbReference type="SMART" id="SM00358">
    <property type="entry name" value="DSRM"/>
    <property type="match status" value="1"/>
</dbReference>
<dbReference type="GO" id="GO:0003723">
    <property type="term" value="F:RNA binding"/>
    <property type="evidence" value="ECO:0007669"/>
    <property type="project" value="UniProtKB-UniRule"/>
</dbReference>
<feature type="compositionally biased region" description="Polar residues" evidence="6">
    <location>
        <begin position="192"/>
        <end position="212"/>
    </location>
</feature>
<reference evidence="9" key="2">
    <citation type="journal article" date="2015" name="Genome Biol.">
        <title>Comparative genomics of Steinernema reveals deeply conserved gene regulatory networks.</title>
        <authorList>
            <person name="Dillman A.R."/>
            <person name="Macchietto M."/>
            <person name="Porter C.F."/>
            <person name="Rogers A."/>
            <person name="Williams B."/>
            <person name="Antoshechkin I."/>
            <person name="Lee M.M."/>
            <person name="Goodwin Z."/>
            <person name="Lu X."/>
            <person name="Lewis E.E."/>
            <person name="Goodrich-Blair H."/>
            <person name="Stock S.P."/>
            <person name="Adams B.J."/>
            <person name="Sternberg P.W."/>
            <person name="Mortazavi A."/>
        </authorList>
    </citation>
    <scope>NUCLEOTIDE SEQUENCE [LARGE SCALE GENOMIC DNA]</scope>
    <source>
        <strain evidence="9">ALL</strain>
    </source>
</reference>
<dbReference type="Gene3D" id="3.30.160.20">
    <property type="match status" value="1"/>
</dbReference>
<accession>A0A4U8V9W3</accession>
<feature type="compositionally biased region" description="Basic and acidic residues" evidence="6">
    <location>
        <begin position="266"/>
        <end position="291"/>
    </location>
</feature>
<keyword evidence="4 5" id="KW-0694">RNA-binding</keyword>
<feature type="compositionally biased region" description="Basic and acidic residues" evidence="6">
    <location>
        <begin position="179"/>
        <end position="191"/>
    </location>
</feature>
<dbReference type="GO" id="GO:0070877">
    <property type="term" value="C:microprocessor complex"/>
    <property type="evidence" value="ECO:0007669"/>
    <property type="project" value="TreeGrafter"/>
</dbReference>
<evidence type="ECO:0000259" key="8">
    <source>
        <dbReference type="PROSITE" id="PS50142"/>
    </source>
</evidence>
<evidence type="ECO:0000256" key="4">
    <source>
        <dbReference type="ARBA" id="ARBA00022884"/>
    </source>
</evidence>
<evidence type="ECO:0000259" key="7">
    <source>
        <dbReference type="PROSITE" id="PS50137"/>
    </source>
</evidence>
<dbReference type="Pfam" id="PF00035">
    <property type="entry name" value="dsrm"/>
    <property type="match status" value="1"/>
</dbReference>
<dbReference type="Gene3D" id="1.10.1520.10">
    <property type="entry name" value="Ribonuclease III domain"/>
    <property type="match status" value="1"/>
</dbReference>
<evidence type="ECO:0000256" key="2">
    <source>
        <dbReference type="ARBA" id="ARBA00022759"/>
    </source>
</evidence>
<evidence type="ECO:0000256" key="5">
    <source>
        <dbReference type="PROSITE-ProRule" id="PRU00266"/>
    </source>
</evidence>
<dbReference type="OrthoDB" id="67027at2759"/>
<feature type="domain" description="DRBM" evidence="7">
    <location>
        <begin position="51"/>
        <end position="125"/>
    </location>
</feature>
<proteinExistence type="predicted"/>
<comment type="caution">
    <text evidence="9">The sequence shown here is derived from an EMBL/GenBank/DDBJ whole genome shotgun (WGS) entry which is preliminary data.</text>
</comment>
<dbReference type="InterPro" id="IPR036389">
    <property type="entry name" value="RNase_III_sf"/>
</dbReference>
<dbReference type="SUPFAM" id="SSF69065">
    <property type="entry name" value="RNase III domain-like"/>
    <property type="match status" value="1"/>
</dbReference>
<dbReference type="SUPFAM" id="SSF54768">
    <property type="entry name" value="dsRNA-binding domain-like"/>
    <property type="match status" value="1"/>
</dbReference>